<dbReference type="Proteomes" id="UP001415857">
    <property type="component" value="Unassembled WGS sequence"/>
</dbReference>
<dbReference type="Pfam" id="PF14541">
    <property type="entry name" value="TAXi_C"/>
    <property type="match status" value="1"/>
</dbReference>
<gene>
    <name evidence="2" type="ORF">L1049_003273</name>
</gene>
<proteinExistence type="predicted"/>
<sequence>MVTPYTILETSIYKAFTEAFVNESAALNLNVTNLEKPFSVCYQAADILTTRVDRLFLPLI</sequence>
<name>A0AAP0R8Q1_LIQFO</name>
<protein>
    <recommendedName>
        <fullName evidence="1">Xylanase inhibitor C-terminal domain-containing protein</fullName>
    </recommendedName>
</protein>
<keyword evidence="3" id="KW-1185">Reference proteome</keyword>
<feature type="domain" description="Xylanase inhibitor C-terminal" evidence="1">
    <location>
        <begin position="2"/>
        <end position="53"/>
    </location>
</feature>
<dbReference type="Gene3D" id="2.40.70.10">
    <property type="entry name" value="Acid Proteases"/>
    <property type="match status" value="1"/>
</dbReference>
<evidence type="ECO:0000313" key="2">
    <source>
        <dbReference type="EMBL" id="KAK9272894.1"/>
    </source>
</evidence>
<dbReference type="InterPro" id="IPR032799">
    <property type="entry name" value="TAXi_C"/>
</dbReference>
<evidence type="ECO:0000259" key="1">
    <source>
        <dbReference type="Pfam" id="PF14541"/>
    </source>
</evidence>
<organism evidence="2 3">
    <name type="scientific">Liquidambar formosana</name>
    <name type="common">Formosan gum</name>
    <dbReference type="NCBI Taxonomy" id="63359"/>
    <lineage>
        <taxon>Eukaryota</taxon>
        <taxon>Viridiplantae</taxon>
        <taxon>Streptophyta</taxon>
        <taxon>Embryophyta</taxon>
        <taxon>Tracheophyta</taxon>
        <taxon>Spermatophyta</taxon>
        <taxon>Magnoliopsida</taxon>
        <taxon>eudicotyledons</taxon>
        <taxon>Gunneridae</taxon>
        <taxon>Pentapetalae</taxon>
        <taxon>Saxifragales</taxon>
        <taxon>Altingiaceae</taxon>
        <taxon>Liquidambar</taxon>
    </lineage>
</organism>
<evidence type="ECO:0000313" key="3">
    <source>
        <dbReference type="Proteomes" id="UP001415857"/>
    </source>
</evidence>
<dbReference type="InterPro" id="IPR021109">
    <property type="entry name" value="Peptidase_aspartic_dom_sf"/>
</dbReference>
<dbReference type="AlphaFoldDB" id="A0AAP0R8Q1"/>
<accession>A0AAP0R8Q1</accession>
<comment type="caution">
    <text evidence="2">The sequence shown here is derived from an EMBL/GenBank/DDBJ whole genome shotgun (WGS) entry which is preliminary data.</text>
</comment>
<reference evidence="2 3" key="1">
    <citation type="journal article" date="2024" name="Plant J.">
        <title>Genome sequences and population genomics reveal climatic adaptation and genomic divergence between two closely related sweetgum species.</title>
        <authorList>
            <person name="Xu W.Q."/>
            <person name="Ren C.Q."/>
            <person name="Zhang X.Y."/>
            <person name="Comes H.P."/>
            <person name="Liu X.H."/>
            <person name="Li Y.G."/>
            <person name="Kettle C.J."/>
            <person name="Jalonen R."/>
            <person name="Gaisberger H."/>
            <person name="Ma Y.Z."/>
            <person name="Qiu Y.X."/>
        </authorList>
    </citation>
    <scope>NUCLEOTIDE SEQUENCE [LARGE SCALE GENOMIC DNA]</scope>
    <source>
        <strain evidence="2">Hangzhou</strain>
    </source>
</reference>
<dbReference type="EMBL" id="JBBPBK010000013">
    <property type="protein sequence ID" value="KAK9272894.1"/>
    <property type="molecule type" value="Genomic_DNA"/>
</dbReference>